<accession>A0A5M7BIC4</accession>
<evidence type="ECO:0000313" key="3">
    <source>
        <dbReference type="EMBL" id="KAA5828673.1"/>
    </source>
</evidence>
<protein>
    <submittedName>
        <fullName evidence="3">Uncharacterized protein</fullName>
    </submittedName>
</protein>
<feature type="transmembrane region" description="Helical" evidence="2">
    <location>
        <begin position="20"/>
        <end position="40"/>
    </location>
</feature>
<comment type="caution">
    <text evidence="3">The sequence shown here is derived from an EMBL/GenBank/DDBJ whole genome shotgun (WGS) entry which is preliminary data.</text>
</comment>
<evidence type="ECO:0000256" key="2">
    <source>
        <dbReference type="SAM" id="Phobius"/>
    </source>
</evidence>
<evidence type="ECO:0000313" key="4">
    <source>
        <dbReference type="Proteomes" id="UP000323946"/>
    </source>
</evidence>
<evidence type="ECO:0000256" key="1">
    <source>
        <dbReference type="SAM" id="MobiDB-lite"/>
    </source>
</evidence>
<gene>
    <name evidence="3" type="ORF">F1721_26905</name>
</gene>
<organism evidence="3 4">
    <name type="scientific">Saccharopolyspora hirsuta</name>
    <dbReference type="NCBI Taxonomy" id="1837"/>
    <lineage>
        <taxon>Bacteria</taxon>
        <taxon>Bacillati</taxon>
        <taxon>Actinomycetota</taxon>
        <taxon>Actinomycetes</taxon>
        <taxon>Pseudonocardiales</taxon>
        <taxon>Pseudonocardiaceae</taxon>
        <taxon>Saccharopolyspora</taxon>
    </lineage>
</organism>
<reference evidence="3 4" key="1">
    <citation type="submission" date="2019-09" db="EMBL/GenBank/DDBJ databases">
        <title>Draft genome sequence of the thermophilic Saccharopolyspora hirsuta VKM Ac-666T.</title>
        <authorList>
            <person name="Lobastova T.G."/>
            <person name="Fokina V."/>
            <person name="Bragin E.Y."/>
            <person name="Shtratnikova V.Y."/>
            <person name="Starodumova I.P."/>
            <person name="Tarlachkov S.V."/>
            <person name="Donova M.V."/>
        </authorList>
    </citation>
    <scope>NUCLEOTIDE SEQUENCE [LARGE SCALE GENOMIC DNA]</scope>
    <source>
        <strain evidence="3 4">VKM Ac-666</strain>
    </source>
</reference>
<sequence>MLEWLVEWYDGVELWLVQLPYPLQVTLVFAVLLPLCWGLARVIDRGIDGLGAKLTRVRDAEPPVGRRDGEPARGRKETA</sequence>
<dbReference type="Proteomes" id="UP000323946">
    <property type="component" value="Unassembled WGS sequence"/>
</dbReference>
<dbReference type="RefSeq" id="WP_150069595.1">
    <property type="nucleotide sequence ID" value="NZ_JBEPDJ010000007.1"/>
</dbReference>
<dbReference type="AlphaFoldDB" id="A0A5M7BIC4"/>
<proteinExistence type="predicted"/>
<keyword evidence="2" id="KW-1133">Transmembrane helix</keyword>
<dbReference type="OrthoDB" id="4559844at2"/>
<dbReference type="EMBL" id="VWPH01000014">
    <property type="protein sequence ID" value="KAA5828673.1"/>
    <property type="molecule type" value="Genomic_DNA"/>
</dbReference>
<dbReference type="SMR" id="A0A5M7BIC4"/>
<keyword evidence="2" id="KW-0472">Membrane</keyword>
<name>A0A5M7BIC4_SACHI</name>
<feature type="region of interest" description="Disordered" evidence="1">
    <location>
        <begin position="60"/>
        <end position="79"/>
    </location>
</feature>
<keyword evidence="4" id="KW-1185">Reference proteome</keyword>
<keyword evidence="2" id="KW-0812">Transmembrane</keyword>